<evidence type="ECO:0000313" key="5">
    <source>
        <dbReference type="Proteomes" id="UP000261016"/>
    </source>
</evidence>
<dbReference type="RefSeq" id="WP_002465897.1">
    <property type="nucleotide sequence ID" value="NZ_CABMFV010000001.1"/>
</dbReference>
<keyword evidence="1" id="KW-0472">Membrane</keyword>
<dbReference type="AlphaFoldDB" id="A0A364URA5"/>
<organism evidence="4 5">
    <name type="scientific">Staphylococcus warneri</name>
    <dbReference type="NCBI Taxonomy" id="1292"/>
    <lineage>
        <taxon>Bacteria</taxon>
        <taxon>Bacillati</taxon>
        <taxon>Bacillota</taxon>
        <taxon>Bacilli</taxon>
        <taxon>Bacillales</taxon>
        <taxon>Staphylococcaceae</taxon>
        <taxon>Staphylococcus</taxon>
    </lineage>
</organism>
<proteinExistence type="predicted"/>
<sequence length="79" mass="8269">MSEQQKDNNALVFIILGWVFSGLSLIILPIIFGPAGVVFGALTISKGKKVHGIVIIIAAIVFALIGFTLGYIIASQAGL</sequence>
<gene>
    <name evidence="3" type="ORF">D3Z30_05460</name>
    <name evidence="4" type="ORF">DXC19_00440</name>
    <name evidence="2" type="ORF">G8J23_10720</name>
</gene>
<evidence type="ECO:0000313" key="4">
    <source>
        <dbReference type="EMBL" id="RGM31997.1"/>
    </source>
</evidence>
<comment type="caution">
    <text evidence="4">The sequence shown here is derived from an EMBL/GenBank/DDBJ whole genome shotgun (WGS) entry which is preliminary data.</text>
</comment>
<keyword evidence="1" id="KW-0812">Transmembrane</keyword>
<evidence type="ECO:0000256" key="1">
    <source>
        <dbReference type="SAM" id="Phobius"/>
    </source>
</evidence>
<dbReference type="Proteomes" id="UP000814367">
    <property type="component" value="Unassembled WGS sequence"/>
</dbReference>
<name>A0A364URA5_STAWA</name>
<evidence type="ECO:0000313" key="7">
    <source>
        <dbReference type="Proteomes" id="UP000814367"/>
    </source>
</evidence>
<dbReference type="Proteomes" id="UP000481807">
    <property type="component" value="Unassembled WGS sequence"/>
</dbReference>
<feature type="transmembrane region" description="Helical" evidence="1">
    <location>
        <begin position="12"/>
        <end position="32"/>
    </location>
</feature>
<reference evidence="2 7" key="3">
    <citation type="submission" date="2020-03" db="EMBL/GenBank/DDBJ databases">
        <title>Comparative genetics of Staphylococcus warneri persistents from caprine mastitis.</title>
        <authorList>
            <person name="Franca C.A."/>
            <person name="Rosa D.S."/>
            <person name="Silva A."/>
            <person name="Rodrigues D.L.N."/>
            <person name="Santos R.G."/>
            <person name="Castillo R.E.H."/>
            <person name="Moreira M.A.S."/>
            <person name="Lima M.C."/>
            <person name="Gouveia G.V."/>
            <person name="Gouveia J.J.S."/>
            <person name="Souza R.F.S."/>
            <person name="Bertram B."/>
            <person name="Azevedo V."/>
            <person name="Costa M."/>
        </authorList>
    </citation>
    <scope>NUCLEOTIDE SEQUENCE [LARGE SCALE GENOMIC DNA]</scope>
    <source>
        <strain evidence="2 7">Cap 9.2</strain>
    </source>
</reference>
<accession>A0A364URA5</accession>
<dbReference type="EMBL" id="JAANHJ010000001">
    <property type="protein sequence ID" value="MCG6226457.1"/>
    <property type="molecule type" value="Genomic_DNA"/>
</dbReference>
<dbReference type="EMBL" id="QXWP01000002">
    <property type="protein sequence ID" value="NBH30425.1"/>
    <property type="molecule type" value="Genomic_DNA"/>
</dbReference>
<keyword evidence="1" id="KW-1133">Transmembrane helix</keyword>
<feature type="transmembrane region" description="Helical" evidence="1">
    <location>
        <begin position="52"/>
        <end position="74"/>
    </location>
</feature>
<dbReference type="Proteomes" id="UP000261016">
    <property type="component" value="Unassembled WGS sequence"/>
</dbReference>
<reference evidence="3 6" key="2">
    <citation type="submission" date="2018-08" db="EMBL/GenBank/DDBJ databases">
        <title>Murine metabolic-syndrome-specific gut microbial biobank.</title>
        <authorList>
            <person name="Liu C."/>
        </authorList>
    </citation>
    <scope>NUCLEOTIDE SEQUENCE [LARGE SCALE GENOMIC DNA]</scope>
    <source>
        <strain evidence="3 6">1XD21-27</strain>
    </source>
</reference>
<dbReference type="EMBL" id="QSTD01000001">
    <property type="protein sequence ID" value="RGM31997.1"/>
    <property type="molecule type" value="Genomic_DNA"/>
</dbReference>
<evidence type="ECO:0000313" key="6">
    <source>
        <dbReference type="Proteomes" id="UP000481807"/>
    </source>
</evidence>
<reference evidence="4 5" key="1">
    <citation type="submission" date="2018-08" db="EMBL/GenBank/DDBJ databases">
        <title>A genome reference for cultivated species of the human gut microbiota.</title>
        <authorList>
            <person name="Zou Y."/>
            <person name="Xue W."/>
            <person name="Luo G."/>
        </authorList>
    </citation>
    <scope>NUCLEOTIDE SEQUENCE [LARGE SCALE GENOMIC DNA]</scope>
    <source>
        <strain evidence="4 5">OM08-17AT</strain>
    </source>
</reference>
<keyword evidence="7" id="KW-1185">Reference proteome</keyword>
<evidence type="ECO:0000313" key="3">
    <source>
        <dbReference type="EMBL" id="NBH30425.1"/>
    </source>
</evidence>
<protein>
    <submittedName>
        <fullName evidence="4">Uncharacterized protein</fullName>
    </submittedName>
</protein>
<evidence type="ECO:0000313" key="2">
    <source>
        <dbReference type="EMBL" id="MCG6226457.1"/>
    </source>
</evidence>